<keyword evidence="2" id="KW-1185">Reference proteome</keyword>
<gene>
    <name evidence="1" type="ORF">F5144DRAFT_66918</name>
</gene>
<protein>
    <submittedName>
        <fullName evidence="1">Uncharacterized protein</fullName>
    </submittedName>
</protein>
<name>A0ACB7PRF3_9PEZI</name>
<sequence length="370" mass="39311">MAPQTQTFKCFFDLPVELREQILSYICIFPTDILVGSGPGGRCVARIPAAADVTQHGDQDQRHDYDDEAKKEDPVDYDYADPPTNLFLASPLLYREAGDLYYTRNTFLFPFILPSSCSPGRRRTRHRSPHRPRHQQFGVDALLRLLTHPDTTNARRRIRAAVVVVRDVGTQLQNVIVPALTDMVLSGALRRLCVDVMESAPPSGPLLSFKDGPGGELVYSFGDGVGDGGTNPALRALLALLADPGLSEQEQGGGVKLRVLRGWHEPFWCQFHEQTSPSSSSAAAAVGSGEADGERGGAAGAVSCAMLGGRIPSSEAAVAAVTAAVMAAALAAGERNGGGVGDDEFLELDIDGLVDAVGVGDAAEFNIKKA</sequence>
<reference evidence="1 2" key="1">
    <citation type="journal article" date="2021" name="Nat. Commun.">
        <title>Genetic determinants of endophytism in the Arabidopsis root mycobiome.</title>
        <authorList>
            <person name="Mesny F."/>
            <person name="Miyauchi S."/>
            <person name="Thiergart T."/>
            <person name="Pickel B."/>
            <person name="Atanasova L."/>
            <person name="Karlsson M."/>
            <person name="Huettel B."/>
            <person name="Barry K.W."/>
            <person name="Haridas S."/>
            <person name="Chen C."/>
            <person name="Bauer D."/>
            <person name="Andreopoulos W."/>
            <person name="Pangilinan J."/>
            <person name="LaButti K."/>
            <person name="Riley R."/>
            <person name="Lipzen A."/>
            <person name="Clum A."/>
            <person name="Drula E."/>
            <person name="Henrissat B."/>
            <person name="Kohler A."/>
            <person name="Grigoriev I.V."/>
            <person name="Martin F.M."/>
            <person name="Hacquard S."/>
        </authorList>
    </citation>
    <scope>NUCLEOTIDE SEQUENCE [LARGE SCALE GENOMIC DNA]</scope>
    <source>
        <strain evidence="1 2">MPI-SDFR-AT-0079</strain>
    </source>
</reference>
<accession>A0ACB7PRF3</accession>
<proteinExistence type="predicted"/>
<dbReference type="EMBL" id="JAGIZQ010000001">
    <property type="protein sequence ID" value="KAH6650911.1"/>
    <property type="molecule type" value="Genomic_DNA"/>
</dbReference>
<evidence type="ECO:0000313" key="1">
    <source>
        <dbReference type="EMBL" id="KAH6650911.1"/>
    </source>
</evidence>
<dbReference type="Proteomes" id="UP000724584">
    <property type="component" value="Unassembled WGS sequence"/>
</dbReference>
<comment type="caution">
    <text evidence="1">The sequence shown here is derived from an EMBL/GenBank/DDBJ whole genome shotgun (WGS) entry which is preliminary data.</text>
</comment>
<evidence type="ECO:0000313" key="2">
    <source>
        <dbReference type="Proteomes" id="UP000724584"/>
    </source>
</evidence>
<organism evidence="1 2">
    <name type="scientific">Chaetomium tenue</name>
    <dbReference type="NCBI Taxonomy" id="1854479"/>
    <lineage>
        <taxon>Eukaryota</taxon>
        <taxon>Fungi</taxon>
        <taxon>Dikarya</taxon>
        <taxon>Ascomycota</taxon>
        <taxon>Pezizomycotina</taxon>
        <taxon>Sordariomycetes</taxon>
        <taxon>Sordariomycetidae</taxon>
        <taxon>Sordariales</taxon>
        <taxon>Chaetomiaceae</taxon>
        <taxon>Chaetomium</taxon>
    </lineage>
</organism>